<dbReference type="InterPro" id="IPR013785">
    <property type="entry name" value="Aldolase_TIM"/>
</dbReference>
<evidence type="ECO:0000256" key="4">
    <source>
        <dbReference type="ARBA" id="ARBA00022842"/>
    </source>
</evidence>
<dbReference type="OrthoDB" id="9812206at2"/>
<feature type="binding site" evidence="9">
    <location>
        <position position="73"/>
    </location>
    <ligand>
        <name>Mg(2+)</name>
        <dbReference type="ChEBI" id="CHEBI:18420"/>
    </ligand>
</feature>
<evidence type="ECO:0000256" key="7">
    <source>
        <dbReference type="ARBA" id="ARBA00047851"/>
    </source>
</evidence>
<dbReference type="UniPathway" id="UPA00060">
    <property type="reaction ID" value="UER00141"/>
</dbReference>
<feature type="binding site" evidence="9">
    <location>
        <position position="72"/>
    </location>
    <ligand>
        <name>4-amino-2-methyl-5-(diphosphooxymethyl)pyrimidine</name>
        <dbReference type="ChEBI" id="CHEBI:57841"/>
    </ligand>
</feature>
<evidence type="ECO:0000256" key="8">
    <source>
        <dbReference type="ARBA" id="ARBA00047883"/>
    </source>
</evidence>
<evidence type="ECO:0000256" key="1">
    <source>
        <dbReference type="ARBA" id="ARBA00005165"/>
    </source>
</evidence>
<feature type="binding site" evidence="9">
    <location>
        <begin position="188"/>
        <end position="189"/>
    </location>
    <ligand>
        <name>2-[(2R,5Z)-2-carboxy-4-methylthiazol-5(2H)-ylidene]ethyl phosphate</name>
        <dbReference type="ChEBI" id="CHEBI:62899"/>
    </ligand>
</feature>
<keyword evidence="5 9" id="KW-0784">Thiamine biosynthesis</keyword>
<dbReference type="GO" id="GO:0009229">
    <property type="term" value="P:thiamine diphosphate biosynthetic process"/>
    <property type="evidence" value="ECO:0007669"/>
    <property type="project" value="UniProtKB-UniRule"/>
</dbReference>
<dbReference type="InterPro" id="IPR034291">
    <property type="entry name" value="TMP_synthase"/>
</dbReference>
<feature type="binding site" evidence="9">
    <location>
        <position position="139"/>
    </location>
    <ligand>
        <name>4-amino-2-methyl-5-(diphosphooxymethyl)pyrimidine</name>
        <dbReference type="ChEBI" id="CHEBI:57841"/>
    </ligand>
</feature>
<dbReference type="SUPFAM" id="SSF51391">
    <property type="entry name" value="Thiamin phosphate synthase"/>
    <property type="match status" value="1"/>
</dbReference>
<keyword evidence="14" id="KW-1185">Reference proteome</keyword>
<comment type="similarity">
    <text evidence="9 10">Belongs to the thiamine-phosphate synthase family.</text>
</comment>
<dbReference type="Proteomes" id="UP000199136">
    <property type="component" value="Unassembled WGS sequence"/>
</dbReference>
<dbReference type="GO" id="GO:0009228">
    <property type="term" value="P:thiamine biosynthetic process"/>
    <property type="evidence" value="ECO:0007669"/>
    <property type="project" value="UniProtKB-KW"/>
</dbReference>
<keyword evidence="3 9" id="KW-0479">Metal-binding</keyword>
<dbReference type="STRING" id="82801.SAMN04488506_1426"/>
<feature type="binding site" evidence="9">
    <location>
        <position position="110"/>
    </location>
    <ligand>
        <name>4-amino-2-methyl-5-(diphosphooxymethyl)pyrimidine</name>
        <dbReference type="ChEBI" id="CHEBI:57841"/>
    </ligand>
</feature>
<dbReference type="Gene3D" id="3.20.20.70">
    <property type="entry name" value="Aldolase class I"/>
    <property type="match status" value="1"/>
</dbReference>
<comment type="function">
    <text evidence="9">Condenses 4-methyl-5-(beta-hydroxyethyl)thiazole monophosphate (THZ-P) and 2-methyl-4-amino-5-hydroxymethyl pyrimidine pyrophosphate (HMP-PP) to form thiamine monophosphate (TMP).</text>
</comment>
<feature type="binding site" evidence="9">
    <location>
        <position position="92"/>
    </location>
    <ligand>
        <name>Mg(2+)</name>
        <dbReference type="ChEBI" id="CHEBI:18420"/>
    </ligand>
</feature>
<dbReference type="PANTHER" id="PTHR20857:SF15">
    <property type="entry name" value="THIAMINE-PHOSPHATE SYNTHASE"/>
    <property type="match status" value="1"/>
</dbReference>
<feature type="binding site" evidence="9">
    <location>
        <position position="168"/>
    </location>
    <ligand>
        <name>2-[(2R,5Z)-2-carboxy-4-methylthiazol-5(2H)-ylidene]ethyl phosphate</name>
        <dbReference type="ChEBI" id="CHEBI:62899"/>
    </ligand>
</feature>
<evidence type="ECO:0000256" key="10">
    <source>
        <dbReference type="RuleBase" id="RU003826"/>
    </source>
</evidence>
<dbReference type="CDD" id="cd00564">
    <property type="entry name" value="TMP_TenI"/>
    <property type="match status" value="1"/>
</dbReference>
<evidence type="ECO:0000256" key="5">
    <source>
        <dbReference type="ARBA" id="ARBA00022977"/>
    </source>
</evidence>
<comment type="catalytic activity">
    <reaction evidence="6 9 10">
        <text>4-methyl-5-(2-phosphooxyethyl)-thiazole + 4-amino-2-methyl-5-(diphosphooxymethyl)pyrimidine + H(+) = thiamine phosphate + diphosphate</text>
        <dbReference type="Rhea" id="RHEA:22328"/>
        <dbReference type="ChEBI" id="CHEBI:15378"/>
        <dbReference type="ChEBI" id="CHEBI:33019"/>
        <dbReference type="ChEBI" id="CHEBI:37575"/>
        <dbReference type="ChEBI" id="CHEBI:57841"/>
        <dbReference type="ChEBI" id="CHEBI:58296"/>
        <dbReference type="EC" id="2.5.1.3"/>
    </reaction>
</comment>
<dbReference type="PANTHER" id="PTHR20857">
    <property type="entry name" value="THIAMINE-PHOSPHATE PYROPHOSPHORYLASE"/>
    <property type="match status" value="1"/>
</dbReference>
<feature type="binding site" evidence="9">
    <location>
        <begin position="136"/>
        <end position="138"/>
    </location>
    <ligand>
        <name>2-[(2R,5Z)-2-carboxy-4-methylthiazol-5(2H)-ylidene]ethyl phosphate</name>
        <dbReference type="ChEBI" id="CHEBI:62899"/>
    </ligand>
</feature>
<keyword evidence="2 9" id="KW-0808">Transferase</keyword>
<dbReference type="EC" id="2.5.1.3" evidence="9"/>
<evidence type="ECO:0000259" key="12">
    <source>
        <dbReference type="Pfam" id="PF02581"/>
    </source>
</evidence>
<feature type="binding site" evidence="9">
    <location>
        <begin position="37"/>
        <end position="41"/>
    </location>
    <ligand>
        <name>4-amino-2-methyl-5-(diphosphooxymethyl)pyrimidine</name>
        <dbReference type="ChEBI" id="CHEBI:57841"/>
    </ligand>
</feature>
<evidence type="ECO:0000256" key="3">
    <source>
        <dbReference type="ARBA" id="ARBA00022723"/>
    </source>
</evidence>
<reference evidence="13 14" key="1">
    <citation type="submission" date="2016-10" db="EMBL/GenBank/DDBJ databases">
        <authorList>
            <person name="de Groot N.N."/>
        </authorList>
    </citation>
    <scope>NUCLEOTIDE SEQUENCE [LARGE SCALE GENOMIC DNA]</scope>
    <source>
        <strain evidence="13 14">DSM 20581</strain>
    </source>
</reference>
<dbReference type="EMBL" id="FOXW01000005">
    <property type="protein sequence ID" value="SFQ32160.1"/>
    <property type="molecule type" value="Genomic_DNA"/>
</dbReference>
<comment type="cofactor">
    <cofactor evidence="9">
        <name>Mg(2+)</name>
        <dbReference type="ChEBI" id="CHEBI:18420"/>
    </cofactor>
    <text evidence="9">Binds 1 Mg(2+) ion per subunit.</text>
</comment>
<dbReference type="GO" id="GO:0005737">
    <property type="term" value="C:cytoplasm"/>
    <property type="evidence" value="ECO:0007669"/>
    <property type="project" value="TreeGrafter"/>
</dbReference>
<dbReference type="GO" id="GO:0000287">
    <property type="term" value="F:magnesium ion binding"/>
    <property type="evidence" value="ECO:0007669"/>
    <property type="project" value="UniProtKB-UniRule"/>
</dbReference>
<dbReference type="Pfam" id="PF02581">
    <property type="entry name" value="TMP-TENI"/>
    <property type="match status" value="1"/>
</dbReference>
<dbReference type="FunFam" id="3.20.20.70:FF:000096">
    <property type="entry name" value="Thiamine-phosphate synthase"/>
    <property type="match status" value="1"/>
</dbReference>
<proteinExistence type="inferred from homology"/>
<protein>
    <recommendedName>
        <fullName evidence="9">Thiamine-phosphate synthase</fullName>
        <shortName evidence="9">TP synthase</shortName>
        <shortName evidence="9">TPS</shortName>
        <ecNumber evidence="9">2.5.1.3</ecNumber>
    </recommendedName>
    <alternativeName>
        <fullName evidence="9">Thiamine-phosphate pyrophosphorylase</fullName>
        <shortName evidence="9">TMP pyrophosphorylase</shortName>
        <shortName evidence="9">TMP-PPase</shortName>
    </alternativeName>
</protein>
<organism evidence="13 14">
    <name type="scientific">Desemzia incerta</name>
    <dbReference type="NCBI Taxonomy" id="82801"/>
    <lineage>
        <taxon>Bacteria</taxon>
        <taxon>Bacillati</taxon>
        <taxon>Bacillota</taxon>
        <taxon>Bacilli</taxon>
        <taxon>Lactobacillales</taxon>
        <taxon>Carnobacteriaceae</taxon>
        <taxon>Desemzia</taxon>
    </lineage>
</organism>
<comment type="catalytic activity">
    <reaction evidence="7 9 10">
        <text>2-(2-carboxy-4-methylthiazol-5-yl)ethyl phosphate + 4-amino-2-methyl-5-(diphosphooxymethyl)pyrimidine + 2 H(+) = thiamine phosphate + CO2 + diphosphate</text>
        <dbReference type="Rhea" id="RHEA:47848"/>
        <dbReference type="ChEBI" id="CHEBI:15378"/>
        <dbReference type="ChEBI" id="CHEBI:16526"/>
        <dbReference type="ChEBI" id="CHEBI:33019"/>
        <dbReference type="ChEBI" id="CHEBI:37575"/>
        <dbReference type="ChEBI" id="CHEBI:57841"/>
        <dbReference type="ChEBI" id="CHEBI:62890"/>
        <dbReference type="EC" id="2.5.1.3"/>
    </reaction>
</comment>
<evidence type="ECO:0000256" key="11">
    <source>
        <dbReference type="RuleBase" id="RU004253"/>
    </source>
</evidence>
<dbReference type="InterPro" id="IPR022998">
    <property type="entry name" value="ThiamineP_synth_TenI"/>
</dbReference>
<dbReference type="HAMAP" id="MF_00097">
    <property type="entry name" value="TMP_synthase"/>
    <property type="match status" value="1"/>
</dbReference>
<dbReference type="NCBIfam" id="TIGR00693">
    <property type="entry name" value="thiE"/>
    <property type="match status" value="1"/>
</dbReference>
<evidence type="ECO:0000256" key="2">
    <source>
        <dbReference type="ARBA" id="ARBA00022679"/>
    </source>
</evidence>
<dbReference type="RefSeq" id="WP_092480478.1">
    <property type="nucleotide sequence ID" value="NZ_FOXW01000005.1"/>
</dbReference>
<dbReference type="AlphaFoldDB" id="A0A1I5XJQ0"/>
<name>A0A1I5XJQ0_9LACT</name>
<feature type="domain" description="Thiamine phosphate synthase/TenI" evidence="12">
    <location>
        <begin position="8"/>
        <end position="191"/>
    </location>
</feature>
<gene>
    <name evidence="9" type="primary">thiE</name>
    <name evidence="13" type="ORF">SAMN04488506_1426</name>
</gene>
<evidence type="ECO:0000313" key="14">
    <source>
        <dbReference type="Proteomes" id="UP000199136"/>
    </source>
</evidence>
<sequence length="208" mass="22573">MKREMLEIYFVMGSNNCKKDPLLVLREALEAGITCFQFREKGEGALTGQAYEKFASDCQQLCAAYQVPFIINDDVNLALKLNADGIHVGQNDLAISTFREQAKGKIIGVSVHNVHDMREAIADGADYVGIGPIYTTQTKKDAQPPTGVTALKTIRKQFNTFPIVAIGGITEANANKVRSAGADGVALISAICHSTQIKTTVENLRRTV</sequence>
<evidence type="ECO:0000256" key="6">
    <source>
        <dbReference type="ARBA" id="ARBA00047334"/>
    </source>
</evidence>
<evidence type="ECO:0000256" key="9">
    <source>
        <dbReference type="HAMAP-Rule" id="MF_00097"/>
    </source>
</evidence>
<dbReference type="InterPro" id="IPR036206">
    <property type="entry name" value="ThiamineP_synth_sf"/>
</dbReference>
<keyword evidence="4 9" id="KW-0460">Magnesium</keyword>
<dbReference type="GO" id="GO:0004789">
    <property type="term" value="F:thiamine-phosphate diphosphorylase activity"/>
    <property type="evidence" value="ECO:0007669"/>
    <property type="project" value="UniProtKB-UniRule"/>
</dbReference>
<accession>A0A1I5XJQ0</accession>
<comment type="catalytic activity">
    <reaction evidence="8 9 10">
        <text>2-[(2R,5Z)-2-carboxy-4-methylthiazol-5(2H)-ylidene]ethyl phosphate + 4-amino-2-methyl-5-(diphosphooxymethyl)pyrimidine + 2 H(+) = thiamine phosphate + CO2 + diphosphate</text>
        <dbReference type="Rhea" id="RHEA:47844"/>
        <dbReference type="ChEBI" id="CHEBI:15378"/>
        <dbReference type="ChEBI" id="CHEBI:16526"/>
        <dbReference type="ChEBI" id="CHEBI:33019"/>
        <dbReference type="ChEBI" id="CHEBI:37575"/>
        <dbReference type="ChEBI" id="CHEBI:57841"/>
        <dbReference type="ChEBI" id="CHEBI:62899"/>
        <dbReference type="EC" id="2.5.1.3"/>
    </reaction>
</comment>
<evidence type="ECO:0000313" key="13">
    <source>
        <dbReference type="EMBL" id="SFQ32160.1"/>
    </source>
</evidence>
<comment type="pathway">
    <text evidence="1 9 11">Cofactor biosynthesis; thiamine diphosphate biosynthesis; thiamine phosphate from 4-amino-2-methyl-5-diphosphomethylpyrimidine and 4-methyl-5-(2-phosphoethyl)-thiazole: step 1/1.</text>
</comment>